<feature type="coiled-coil region" evidence="2">
    <location>
        <begin position="1072"/>
        <end position="1106"/>
    </location>
</feature>
<feature type="domain" description="RecF/RecN/SMC N-terminal" evidence="4">
    <location>
        <begin position="361"/>
        <end position="1256"/>
    </location>
</feature>
<sequence>MSLAGTQGQESQRAGSSRPPYRGMFRAPSEPMLGGYAAINLSSSMCLQMCAVELGIAQALPGGTFSASGQALHWIRAVLTSDGSREYKVDGKARTGQQVSYGKFSRLYVQAFLHAHHLYWDSDSCVIRQAQVTRLADKNDHHEIANVISGASGMLRWNIEAAKAKEEIKASQKALQDIRRNLEKLVSFYFADGNFIQNAVHKSRVVFQQEHGVEVGAEMIQRNALAMRLEVDIEDKAEHLSELLRKNIASLQQAIIQARDKRIEMQRTIKDKEGECITEEGRERQLVNILSEKVDRVSDQQTKCARIRKDLTEVNEEIKWQQGQLERVEKLQKKAHLCVEQVGSFTCAEGELLAKMAQQEQVLMEHLSDAQNADDVSSLEERVELAELQVLSEEEEMSKVSAQLEKTLQALKEMELKHDRHLSLCQEAQVRVSKALQDIQDIRVETGLSEGCLLEENILCQIDSCSSKACEAQSKLAFLQRLGYAFLPGQSAPLQLHQCFRFRPQQEMLYTGRDMESSTENIGVLVHKPLIRALSMIAGSALTVIICSTQLDASKLLDDPCALSTFCSRSSAGSINQATPSSVRIWPLDLIRSSDRKAQLQHAVRALRKGLQAWIPLDLIAATSEQYVPALHRAFGNMLIAADDAAAAQLSAELGQSCVTIEGLVSRPGAISGGWLGEGLSQSEMLMLRKLDYQAAEEDLEEAQASLERWRAVYDRVQDAESCLHEGKASLDISKYECEQAIEQLTAAQQKVRNLEAEAENLSATLNTSRQELTLSRQSLMEAKSSNKECLKQGTTLMENRRAEAGALLENLRSQLSEVKDGKEDAEAGLEEIACVFKCLCAESKNALKKKGEVTESCISVEAKADSAVQCSLNVEDSFQSVPLQKRLDLHVQQMTERLLISEENRKELMIGLEAEQDRGRTAVRDKDAALHEIEALRCRQNEFSHQISALNDILKTVEAEKCILEERKEYYETVFKRTLNTYPFLQRRNPHPSAGPASDALGNLADRQSDMRGQGLGEEGEEVQRMPEQAREIESMLKLLVTLQAQRLRLRTVCQLSDAEEVLHRDRVKLCEVLKQRLHDLKSAVEALESGLATAKQQVIKANEDTYKRVAARFSMLCSMLLPSMRITLEKSTDHAHEGLSLNFSRNLGEACLVKGNVDTGKVATGSLEQLSGGQRSLVSIALLMSAAQEGSHSTVMLLDEADAALDEHNQSSLAALLKHVSHGAGAQIICVSHNRAFQRDCDTTVHITRSDTGESSVIEESGMPLGPADAYVMNKCKKTANHPTKKKKIKGNK</sequence>
<dbReference type="Gene3D" id="3.40.50.300">
    <property type="entry name" value="P-loop containing nucleotide triphosphate hydrolases"/>
    <property type="match status" value="1"/>
</dbReference>
<dbReference type="PANTHER" id="PTHR43977">
    <property type="entry name" value="STRUCTURAL MAINTENANCE OF CHROMOSOMES PROTEIN 3"/>
    <property type="match status" value="1"/>
</dbReference>
<name>A0A250X9W5_9CHLO</name>
<comment type="caution">
    <text evidence="5">The sequence shown here is derived from an EMBL/GenBank/DDBJ whole genome shotgun (WGS) entry which is preliminary data.</text>
</comment>
<feature type="coiled-coil region" evidence="2">
    <location>
        <begin position="226"/>
        <end position="331"/>
    </location>
</feature>
<dbReference type="Pfam" id="PF02463">
    <property type="entry name" value="SMC_N"/>
    <property type="match status" value="1"/>
</dbReference>
<keyword evidence="1 2" id="KW-0175">Coiled coil</keyword>
<evidence type="ECO:0000313" key="5">
    <source>
        <dbReference type="EMBL" id="GAX79836.1"/>
    </source>
</evidence>
<evidence type="ECO:0000256" key="2">
    <source>
        <dbReference type="SAM" id="Coils"/>
    </source>
</evidence>
<dbReference type="OrthoDB" id="552266at2759"/>
<evidence type="ECO:0000259" key="4">
    <source>
        <dbReference type="Pfam" id="PF02463"/>
    </source>
</evidence>
<evidence type="ECO:0000313" key="6">
    <source>
        <dbReference type="Proteomes" id="UP000232323"/>
    </source>
</evidence>
<evidence type="ECO:0000256" key="3">
    <source>
        <dbReference type="SAM" id="MobiDB-lite"/>
    </source>
</evidence>
<organism evidence="5 6">
    <name type="scientific">Chlamydomonas eustigma</name>
    <dbReference type="NCBI Taxonomy" id="1157962"/>
    <lineage>
        <taxon>Eukaryota</taxon>
        <taxon>Viridiplantae</taxon>
        <taxon>Chlorophyta</taxon>
        <taxon>core chlorophytes</taxon>
        <taxon>Chlorophyceae</taxon>
        <taxon>CS clade</taxon>
        <taxon>Chlamydomonadales</taxon>
        <taxon>Chlamydomonadaceae</taxon>
        <taxon>Chlamydomonas</taxon>
    </lineage>
</organism>
<dbReference type="Proteomes" id="UP000232323">
    <property type="component" value="Unassembled WGS sequence"/>
</dbReference>
<dbReference type="InterPro" id="IPR027417">
    <property type="entry name" value="P-loop_NTPase"/>
</dbReference>
<feature type="coiled-coil region" evidence="2">
    <location>
        <begin position="693"/>
        <end position="772"/>
    </location>
</feature>
<dbReference type="GO" id="GO:0051276">
    <property type="term" value="P:chromosome organization"/>
    <property type="evidence" value="ECO:0007669"/>
    <property type="project" value="InterPro"/>
</dbReference>
<gene>
    <name evidence="5" type="ORF">CEUSTIGMA_g7276.t1</name>
</gene>
<feature type="coiled-coil region" evidence="2">
    <location>
        <begin position="376"/>
        <end position="445"/>
    </location>
</feature>
<feature type="region of interest" description="Disordered" evidence="3">
    <location>
        <begin position="1"/>
        <end position="24"/>
    </location>
</feature>
<dbReference type="GO" id="GO:0005524">
    <property type="term" value="F:ATP binding"/>
    <property type="evidence" value="ECO:0007669"/>
    <property type="project" value="InterPro"/>
</dbReference>
<dbReference type="SUPFAM" id="SSF52540">
    <property type="entry name" value="P-loop containing nucleoside triphosphate hydrolases"/>
    <property type="match status" value="2"/>
</dbReference>
<proteinExistence type="predicted"/>
<feature type="compositionally biased region" description="Polar residues" evidence="3">
    <location>
        <begin position="1"/>
        <end position="15"/>
    </location>
</feature>
<reference evidence="5 6" key="1">
    <citation type="submission" date="2017-08" db="EMBL/GenBank/DDBJ databases">
        <title>Acidophilic green algal genome provides insights into adaptation to an acidic environment.</title>
        <authorList>
            <person name="Hirooka S."/>
            <person name="Hirose Y."/>
            <person name="Kanesaki Y."/>
            <person name="Higuchi S."/>
            <person name="Fujiwara T."/>
            <person name="Onuma R."/>
            <person name="Era A."/>
            <person name="Ohbayashi R."/>
            <person name="Uzuka A."/>
            <person name="Nozaki H."/>
            <person name="Yoshikawa H."/>
            <person name="Miyagishima S.Y."/>
        </authorList>
    </citation>
    <scope>NUCLEOTIDE SEQUENCE [LARGE SCALE GENOMIC DNA]</scope>
    <source>
        <strain evidence="5 6">NIES-2499</strain>
    </source>
</reference>
<evidence type="ECO:0000256" key="1">
    <source>
        <dbReference type="ARBA" id="ARBA00023054"/>
    </source>
</evidence>
<feature type="coiled-coil region" evidence="2">
    <location>
        <begin position="154"/>
        <end position="185"/>
    </location>
</feature>
<protein>
    <recommendedName>
        <fullName evidence="4">RecF/RecN/SMC N-terminal domain-containing protein</fullName>
    </recommendedName>
</protein>
<dbReference type="InterPro" id="IPR003395">
    <property type="entry name" value="RecF/RecN/SMC_N"/>
</dbReference>
<keyword evidence="6" id="KW-1185">Reference proteome</keyword>
<accession>A0A250X9W5</accession>
<dbReference type="STRING" id="1157962.A0A250X9W5"/>
<dbReference type="EMBL" id="BEGY01000046">
    <property type="protein sequence ID" value="GAX79836.1"/>
    <property type="molecule type" value="Genomic_DNA"/>
</dbReference>
<dbReference type="InterPro" id="IPR036277">
    <property type="entry name" value="SMC_hinge_sf"/>
</dbReference>
<dbReference type="GO" id="GO:0005694">
    <property type="term" value="C:chromosome"/>
    <property type="evidence" value="ECO:0007669"/>
    <property type="project" value="InterPro"/>
</dbReference>
<dbReference type="SUPFAM" id="SSF75553">
    <property type="entry name" value="Smc hinge domain"/>
    <property type="match status" value="1"/>
</dbReference>